<reference evidence="1 2" key="1">
    <citation type="submission" date="2024-01" db="EMBL/GenBank/DDBJ databases">
        <title>The genomes of 5 underutilized Papilionoideae crops provide insights into root nodulation and disease resistanc.</title>
        <authorList>
            <person name="Jiang F."/>
        </authorList>
    </citation>
    <scope>NUCLEOTIDE SEQUENCE [LARGE SCALE GENOMIC DNA]</scope>
    <source>
        <strain evidence="1">LVBAO_FW01</strain>
        <tissue evidence="1">Leaves</tissue>
    </source>
</reference>
<name>A0AAN9M8U4_CANGL</name>
<protein>
    <submittedName>
        <fullName evidence="1">Uncharacterized protein</fullName>
    </submittedName>
</protein>
<evidence type="ECO:0000313" key="1">
    <source>
        <dbReference type="EMBL" id="KAK7350380.1"/>
    </source>
</evidence>
<evidence type="ECO:0000313" key="2">
    <source>
        <dbReference type="Proteomes" id="UP001367508"/>
    </source>
</evidence>
<comment type="caution">
    <text evidence="1">The sequence shown here is derived from an EMBL/GenBank/DDBJ whole genome shotgun (WGS) entry which is preliminary data.</text>
</comment>
<sequence>MSLSNSTYLRFQESGNHDFDLNKDFPIDDVNQGEIVRKKEPITSSVVHVPCPFPFPMSSISEGFQKICKVRTSSLAVMCASHAGKWTSPMLCLAHAPHMIVAKAIPAGWGPEL</sequence>
<gene>
    <name evidence="1" type="ORF">VNO77_08936</name>
</gene>
<organism evidence="1 2">
    <name type="scientific">Canavalia gladiata</name>
    <name type="common">Sword bean</name>
    <name type="synonym">Dolichos gladiatus</name>
    <dbReference type="NCBI Taxonomy" id="3824"/>
    <lineage>
        <taxon>Eukaryota</taxon>
        <taxon>Viridiplantae</taxon>
        <taxon>Streptophyta</taxon>
        <taxon>Embryophyta</taxon>
        <taxon>Tracheophyta</taxon>
        <taxon>Spermatophyta</taxon>
        <taxon>Magnoliopsida</taxon>
        <taxon>eudicotyledons</taxon>
        <taxon>Gunneridae</taxon>
        <taxon>Pentapetalae</taxon>
        <taxon>rosids</taxon>
        <taxon>fabids</taxon>
        <taxon>Fabales</taxon>
        <taxon>Fabaceae</taxon>
        <taxon>Papilionoideae</taxon>
        <taxon>50 kb inversion clade</taxon>
        <taxon>NPAAA clade</taxon>
        <taxon>indigoferoid/millettioid clade</taxon>
        <taxon>Phaseoleae</taxon>
        <taxon>Canavalia</taxon>
    </lineage>
</organism>
<accession>A0AAN9M8U4</accession>
<keyword evidence="2" id="KW-1185">Reference proteome</keyword>
<dbReference type="Proteomes" id="UP001367508">
    <property type="component" value="Unassembled WGS sequence"/>
</dbReference>
<dbReference type="AlphaFoldDB" id="A0AAN9M8U4"/>
<dbReference type="EMBL" id="JAYMYQ010000002">
    <property type="protein sequence ID" value="KAK7350380.1"/>
    <property type="molecule type" value="Genomic_DNA"/>
</dbReference>
<proteinExistence type="predicted"/>